<dbReference type="Proteomes" id="UP000250321">
    <property type="component" value="Unassembled WGS sequence"/>
</dbReference>
<reference evidence="2 3" key="1">
    <citation type="submission" date="2018-02" db="EMBL/GenBank/DDBJ databases">
        <title>Draft genome of wild Prunus yedoensis var. nudiflora.</title>
        <authorList>
            <person name="Baek S."/>
            <person name="Kim J.-H."/>
            <person name="Choi K."/>
            <person name="Kim G.-B."/>
            <person name="Cho A."/>
            <person name="Jang H."/>
            <person name="Shin C.-H."/>
            <person name="Yu H.-J."/>
            <person name="Mun J.-H."/>
        </authorList>
    </citation>
    <scope>NUCLEOTIDE SEQUENCE [LARGE SCALE GENOMIC DNA]</scope>
    <source>
        <strain evidence="3">cv. Jeju island</strain>
        <tissue evidence="2">Leaf</tissue>
    </source>
</reference>
<name>A0A314Z9E7_PRUYE</name>
<proteinExistence type="predicted"/>
<accession>A0A314Z9E7</accession>
<dbReference type="AlphaFoldDB" id="A0A314Z9E7"/>
<comment type="caution">
    <text evidence="2">The sequence shown here is derived from an EMBL/GenBank/DDBJ whole genome shotgun (WGS) entry which is preliminary data.</text>
</comment>
<gene>
    <name evidence="2" type="ORF">Pyn_31979</name>
</gene>
<sequence length="132" mass="14013">MGMPNWVSGDKGNCSVPPPPASQSTIGSQGSGSSGISESESHAAAAASQGMHKCTEPRSHANAQSSPKTDKELLVTPRMITTERSGHFNGVQMEINCDKPTVPEKGANEIVRMCWKICLVCLQKEMAPMGKE</sequence>
<dbReference type="STRING" id="2094558.A0A314Z9E7"/>
<dbReference type="EMBL" id="PJQY01000301">
    <property type="protein sequence ID" value="PQQ13391.1"/>
    <property type="molecule type" value="Genomic_DNA"/>
</dbReference>
<feature type="region of interest" description="Disordered" evidence="1">
    <location>
        <begin position="1"/>
        <end position="73"/>
    </location>
</feature>
<dbReference type="OrthoDB" id="667358at2759"/>
<evidence type="ECO:0000256" key="1">
    <source>
        <dbReference type="SAM" id="MobiDB-lite"/>
    </source>
</evidence>
<protein>
    <submittedName>
        <fullName evidence="2">Ninja-family protein AFP3</fullName>
    </submittedName>
</protein>
<organism evidence="2 3">
    <name type="scientific">Prunus yedoensis var. nudiflora</name>
    <dbReference type="NCBI Taxonomy" id="2094558"/>
    <lineage>
        <taxon>Eukaryota</taxon>
        <taxon>Viridiplantae</taxon>
        <taxon>Streptophyta</taxon>
        <taxon>Embryophyta</taxon>
        <taxon>Tracheophyta</taxon>
        <taxon>Spermatophyta</taxon>
        <taxon>Magnoliopsida</taxon>
        <taxon>eudicotyledons</taxon>
        <taxon>Gunneridae</taxon>
        <taxon>Pentapetalae</taxon>
        <taxon>rosids</taxon>
        <taxon>fabids</taxon>
        <taxon>Rosales</taxon>
        <taxon>Rosaceae</taxon>
        <taxon>Amygdaloideae</taxon>
        <taxon>Amygdaleae</taxon>
        <taxon>Prunus</taxon>
    </lineage>
</organism>
<keyword evidence="3" id="KW-1185">Reference proteome</keyword>
<evidence type="ECO:0000313" key="3">
    <source>
        <dbReference type="Proteomes" id="UP000250321"/>
    </source>
</evidence>
<feature type="compositionally biased region" description="Low complexity" evidence="1">
    <location>
        <begin position="34"/>
        <end position="50"/>
    </location>
</feature>
<evidence type="ECO:0000313" key="2">
    <source>
        <dbReference type="EMBL" id="PQQ13391.1"/>
    </source>
</evidence>